<dbReference type="InterPro" id="IPR005828">
    <property type="entry name" value="MFS_sugar_transport-like"/>
</dbReference>
<feature type="compositionally biased region" description="Low complexity" evidence="7">
    <location>
        <begin position="54"/>
        <end position="71"/>
    </location>
</feature>
<feature type="transmembrane region" description="Helical" evidence="8">
    <location>
        <begin position="350"/>
        <end position="374"/>
    </location>
</feature>
<comment type="subcellular location">
    <subcellularLocation>
        <location evidence="1">Membrane</location>
        <topology evidence="1">Multi-pass membrane protein</topology>
    </subcellularLocation>
</comment>
<keyword evidence="11" id="KW-1185">Reference proteome</keyword>
<evidence type="ECO:0000256" key="8">
    <source>
        <dbReference type="SAM" id="Phobius"/>
    </source>
</evidence>
<dbReference type="InterPro" id="IPR036259">
    <property type="entry name" value="MFS_trans_sf"/>
</dbReference>
<keyword evidence="3 8" id="KW-0812">Transmembrane</keyword>
<dbReference type="NCBIfam" id="TIGR00879">
    <property type="entry name" value="SP"/>
    <property type="match status" value="1"/>
</dbReference>
<dbReference type="Pfam" id="PF00083">
    <property type="entry name" value="Sugar_tr"/>
    <property type="match status" value="1"/>
</dbReference>
<feature type="transmembrane region" description="Helical" evidence="8">
    <location>
        <begin position="592"/>
        <end position="612"/>
    </location>
</feature>
<accession>A0ABD3I7J6</accession>
<sequence length="636" mass="67364">MNFGSTTALALSSSTAGPSSPASSTALSTARSSSSNGQQSCSTSYSTNSPITVSTSSPLYASPSSALSRRSSPRFLPSLKSSFLGVNPRRVVSGGGDARTGEAVCIPIKVTARVNQGSVGAPEPDADGTLAYPLFQEDVRQWWPMRSRPMGENSYKRLPGREVFTEADRVRARAAYLGYEVPEYVGANPPWQLSLPHVAVATIASILFGYHIAVVNVPLDYIAYDLGFAGNALAQGSLVSSCLIGAFAGSTTCGTVADKYGRRRALQLSVIPMILGSILSAIAPTLPVMLLGRLLVGMGLGVAGPVASLYVSEISPTSVRGTYGSLLQVATCFGILGSILAALPSATIPGWWRACFWIATIPAALLALAMEYCAESPRWLFKGSKWQEAESELERLWGSQHSKVAMADLVRGEEKDEGGEVSWATLFEKKYAKVVSIGAALFAFQQLAGINAVFYFSTVVFKNAGVTSSIAASVSMAVVNLIASCVATVLMDKQGRRKLMIWSFTGMAVAMNLQAAAAGLPILAPYQGVLSLVATLSYVFMFALGAGPVPGLLLPEIFASRIRGKAITVAMCVHWAFNFMVGLFFLQLLQQLGASVVYCFFAAVCLVAAVFVKKNVLETKGRSLEEIEIMLMSSDA</sequence>
<dbReference type="InterPro" id="IPR020846">
    <property type="entry name" value="MFS_dom"/>
</dbReference>
<keyword evidence="5 8" id="KW-0472">Membrane</keyword>
<evidence type="ECO:0000256" key="6">
    <source>
        <dbReference type="RuleBase" id="RU003346"/>
    </source>
</evidence>
<dbReference type="SUPFAM" id="SSF103473">
    <property type="entry name" value="MFS general substrate transporter"/>
    <property type="match status" value="1"/>
</dbReference>
<feature type="transmembrane region" description="Helical" evidence="8">
    <location>
        <begin position="232"/>
        <end position="253"/>
    </location>
</feature>
<evidence type="ECO:0000256" key="4">
    <source>
        <dbReference type="ARBA" id="ARBA00022989"/>
    </source>
</evidence>
<feature type="region of interest" description="Disordered" evidence="7">
    <location>
        <begin position="1"/>
        <end position="71"/>
    </location>
</feature>
<feature type="domain" description="Major facilitator superfamily (MFS) profile" evidence="9">
    <location>
        <begin position="197"/>
        <end position="620"/>
    </location>
</feature>
<evidence type="ECO:0000256" key="2">
    <source>
        <dbReference type="ARBA" id="ARBA00022448"/>
    </source>
</evidence>
<gene>
    <name evidence="10" type="ORF">R1sor_017654</name>
</gene>
<evidence type="ECO:0000256" key="1">
    <source>
        <dbReference type="ARBA" id="ARBA00004141"/>
    </source>
</evidence>
<evidence type="ECO:0000313" key="10">
    <source>
        <dbReference type="EMBL" id="KAL3699632.1"/>
    </source>
</evidence>
<feature type="transmembrane region" description="Helical" evidence="8">
    <location>
        <begin position="529"/>
        <end position="554"/>
    </location>
</feature>
<dbReference type="InterPro" id="IPR003663">
    <property type="entry name" value="Sugar/inositol_transpt"/>
</dbReference>
<feature type="compositionally biased region" description="Low complexity" evidence="7">
    <location>
        <begin position="1"/>
        <end position="46"/>
    </location>
</feature>
<dbReference type="PRINTS" id="PR00171">
    <property type="entry name" value="SUGRTRNSPORT"/>
</dbReference>
<dbReference type="CDD" id="cd17315">
    <property type="entry name" value="MFS_GLUT_like"/>
    <property type="match status" value="1"/>
</dbReference>
<dbReference type="PANTHER" id="PTHR23503:SF8">
    <property type="entry name" value="FACILITATED GLUCOSE TRANSPORTER PROTEIN 1"/>
    <property type="match status" value="1"/>
</dbReference>
<comment type="similarity">
    <text evidence="6">Belongs to the major facilitator superfamily. Sugar transporter (TC 2.A.1.1) family.</text>
</comment>
<protein>
    <recommendedName>
        <fullName evidence="9">Major facilitator superfamily (MFS) profile domain-containing protein</fullName>
    </recommendedName>
</protein>
<keyword evidence="4 8" id="KW-1133">Transmembrane helix</keyword>
<dbReference type="Proteomes" id="UP001633002">
    <property type="component" value="Unassembled WGS sequence"/>
</dbReference>
<dbReference type="PROSITE" id="PS50850">
    <property type="entry name" value="MFS"/>
    <property type="match status" value="1"/>
</dbReference>
<proteinExistence type="inferred from homology"/>
<reference evidence="10 11" key="1">
    <citation type="submission" date="2024-09" db="EMBL/GenBank/DDBJ databases">
        <title>Chromosome-scale assembly of Riccia sorocarpa.</title>
        <authorList>
            <person name="Paukszto L."/>
        </authorList>
    </citation>
    <scope>NUCLEOTIDE SEQUENCE [LARGE SCALE GENOMIC DNA]</scope>
    <source>
        <strain evidence="10">LP-2024</strain>
        <tissue evidence="10">Aerial parts of the thallus</tissue>
    </source>
</reference>
<evidence type="ECO:0000256" key="7">
    <source>
        <dbReference type="SAM" id="MobiDB-lite"/>
    </source>
</evidence>
<evidence type="ECO:0000256" key="5">
    <source>
        <dbReference type="ARBA" id="ARBA00023136"/>
    </source>
</evidence>
<dbReference type="InterPro" id="IPR045263">
    <property type="entry name" value="GLUT"/>
</dbReference>
<dbReference type="EMBL" id="JBJQOH010000001">
    <property type="protein sequence ID" value="KAL3699632.1"/>
    <property type="molecule type" value="Genomic_DNA"/>
</dbReference>
<keyword evidence="2 6" id="KW-0813">Transport</keyword>
<dbReference type="GO" id="GO:0016020">
    <property type="term" value="C:membrane"/>
    <property type="evidence" value="ECO:0007669"/>
    <property type="project" value="UniProtKB-SubCell"/>
</dbReference>
<feature type="transmembrane region" description="Helical" evidence="8">
    <location>
        <begin position="265"/>
        <end position="284"/>
    </location>
</feature>
<evidence type="ECO:0000313" key="11">
    <source>
        <dbReference type="Proteomes" id="UP001633002"/>
    </source>
</evidence>
<feature type="transmembrane region" description="Helical" evidence="8">
    <location>
        <begin position="469"/>
        <end position="490"/>
    </location>
</feature>
<dbReference type="InterPro" id="IPR005829">
    <property type="entry name" value="Sugar_transporter_CS"/>
</dbReference>
<feature type="transmembrane region" description="Helical" evidence="8">
    <location>
        <begin position="434"/>
        <end position="457"/>
    </location>
</feature>
<dbReference type="PROSITE" id="PS00217">
    <property type="entry name" value="SUGAR_TRANSPORT_2"/>
    <property type="match status" value="1"/>
</dbReference>
<dbReference type="AlphaFoldDB" id="A0ABD3I7J6"/>
<dbReference type="Gene3D" id="1.20.1250.20">
    <property type="entry name" value="MFS general substrate transporter like domains"/>
    <property type="match status" value="1"/>
</dbReference>
<name>A0ABD3I7J6_9MARC</name>
<feature type="transmembrane region" description="Helical" evidence="8">
    <location>
        <begin position="323"/>
        <end position="344"/>
    </location>
</feature>
<evidence type="ECO:0000259" key="9">
    <source>
        <dbReference type="PROSITE" id="PS50850"/>
    </source>
</evidence>
<comment type="caution">
    <text evidence="10">The sequence shown here is derived from an EMBL/GenBank/DDBJ whole genome shotgun (WGS) entry which is preliminary data.</text>
</comment>
<dbReference type="PANTHER" id="PTHR23503">
    <property type="entry name" value="SOLUTE CARRIER FAMILY 2"/>
    <property type="match status" value="1"/>
</dbReference>
<feature type="transmembrane region" description="Helical" evidence="8">
    <location>
        <begin position="502"/>
        <end position="523"/>
    </location>
</feature>
<feature type="transmembrane region" description="Helical" evidence="8">
    <location>
        <begin position="566"/>
        <end position="586"/>
    </location>
</feature>
<organism evidence="10 11">
    <name type="scientific">Riccia sorocarpa</name>
    <dbReference type="NCBI Taxonomy" id="122646"/>
    <lineage>
        <taxon>Eukaryota</taxon>
        <taxon>Viridiplantae</taxon>
        <taxon>Streptophyta</taxon>
        <taxon>Embryophyta</taxon>
        <taxon>Marchantiophyta</taxon>
        <taxon>Marchantiopsida</taxon>
        <taxon>Marchantiidae</taxon>
        <taxon>Marchantiales</taxon>
        <taxon>Ricciaceae</taxon>
        <taxon>Riccia</taxon>
    </lineage>
</organism>
<evidence type="ECO:0000256" key="3">
    <source>
        <dbReference type="ARBA" id="ARBA00022692"/>
    </source>
</evidence>
<feature type="transmembrane region" description="Helical" evidence="8">
    <location>
        <begin position="290"/>
        <end position="311"/>
    </location>
</feature>